<dbReference type="InParanoid" id="A0A1C4ZSE1"/>
<name>A0A1C4ZSE1_MICEC</name>
<organism evidence="1 2">
    <name type="scientific">Micromonospora echinospora</name>
    <name type="common">Micromonospora purpurea</name>
    <dbReference type="NCBI Taxonomy" id="1877"/>
    <lineage>
        <taxon>Bacteria</taxon>
        <taxon>Bacillati</taxon>
        <taxon>Actinomycetota</taxon>
        <taxon>Actinomycetes</taxon>
        <taxon>Micromonosporales</taxon>
        <taxon>Micromonosporaceae</taxon>
        <taxon>Micromonospora</taxon>
    </lineage>
</organism>
<protein>
    <submittedName>
        <fullName evidence="1">Coenzyme PQQ synthesis protein D (PqqD)</fullName>
    </submittedName>
</protein>
<reference evidence="2" key="1">
    <citation type="submission" date="2016-06" db="EMBL/GenBank/DDBJ databases">
        <authorList>
            <person name="Varghese N."/>
            <person name="Submissions Spin"/>
        </authorList>
    </citation>
    <scope>NUCLEOTIDE SEQUENCE [LARGE SCALE GENOMIC DNA]</scope>
    <source>
        <strain evidence="2">DSM 43816</strain>
    </source>
</reference>
<sequence length="86" mass="9065">MSFALRAGLTWAETEYGGVLLDTVDGQYWTLNVTGARVLAGLLAGAEPDEVVTRLTAEFDGDAAEVAGDVPTLVAELEAAELVVRR</sequence>
<evidence type="ECO:0000313" key="2">
    <source>
        <dbReference type="Proteomes" id="UP000198253"/>
    </source>
</evidence>
<dbReference type="InterPro" id="IPR008792">
    <property type="entry name" value="PQQD"/>
</dbReference>
<dbReference type="OrthoDB" id="5195143at2"/>
<dbReference type="AlphaFoldDB" id="A0A1C4ZSE1"/>
<dbReference type="EMBL" id="LT607413">
    <property type="protein sequence ID" value="SCF35885.1"/>
    <property type="molecule type" value="Genomic_DNA"/>
</dbReference>
<dbReference type="Gene3D" id="1.10.10.1150">
    <property type="entry name" value="Coenzyme PQQ synthesis protein D (PqqD)"/>
    <property type="match status" value="1"/>
</dbReference>
<gene>
    <name evidence="1" type="ORF">GA0070618_5706</name>
</gene>
<dbReference type="InterPro" id="IPR041881">
    <property type="entry name" value="PqqD_sf"/>
</dbReference>
<dbReference type="NCBIfam" id="NF033530">
    <property type="entry name" value="lasso_PqqD_Strm"/>
    <property type="match status" value="1"/>
</dbReference>
<dbReference type="RefSeq" id="WP_088984346.1">
    <property type="nucleotide sequence ID" value="NZ_LT607413.1"/>
</dbReference>
<accession>A0A1C4ZSE1</accession>
<dbReference type="Proteomes" id="UP000198253">
    <property type="component" value="Chromosome I"/>
</dbReference>
<evidence type="ECO:0000313" key="1">
    <source>
        <dbReference type="EMBL" id="SCF35885.1"/>
    </source>
</evidence>
<proteinExistence type="predicted"/>
<keyword evidence="2" id="KW-1185">Reference proteome</keyword>
<dbReference type="Pfam" id="PF05402">
    <property type="entry name" value="PqqD"/>
    <property type="match status" value="1"/>
</dbReference>